<protein>
    <submittedName>
        <fullName evidence="3">Uncharacterized protein</fullName>
    </submittedName>
</protein>
<name>A0A5B0P398_PUCGR</name>
<proteinExistence type="predicted"/>
<keyword evidence="4" id="KW-1185">Reference proteome</keyword>
<dbReference type="EMBL" id="VSWC01000079">
    <property type="protein sequence ID" value="KAA1094950.1"/>
    <property type="molecule type" value="Genomic_DNA"/>
</dbReference>
<reference evidence="4 5" key="1">
    <citation type="submission" date="2019-05" db="EMBL/GenBank/DDBJ databases">
        <title>Emergence of the Ug99 lineage of the wheat stem rust pathogen through somatic hybridization.</title>
        <authorList>
            <person name="Li F."/>
            <person name="Upadhyaya N.M."/>
            <person name="Sperschneider J."/>
            <person name="Matny O."/>
            <person name="Nguyen-Phuc H."/>
            <person name="Mago R."/>
            <person name="Raley C."/>
            <person name="Miller M.E."/>
            <person name="Silverstein K.A.T."/>
            <person name="Henningsen E."/>
            <person name="Hirsch C.D."/>
            <person name="Visser B."/>
            <person name="Pretorius Z.A."/>
            <person name="Steffenson B.J."/>
            <person name="Schwessinger B."/>
            <person name="Dodds P.N."/>
            <person name="Figueroa M."/>
        </authorList>
    </citation>
    <scope>NUCLEOTIDE SEQUENCE [LARGE SCALE GENOMIC DNA]</scope>
    <source>
        <strain evidence="3">21-0</strain>
        <strain evidence="2 5">Ug99</strain>
    </source>
</reference>
<organism evidence="3 4">
    <name type="scientific">Puccinia graminis f. sp. tritici</name>
    <dbReference type="NCBI Taxonomy" id="56615"/>
    <lineage>
        <taxon>Eukaryota</taxon>
        <taxon>Fungi</taxon>
        <taxon>Dikarya</taxon>
        <taxon>Basidiomycota</taxon>
        <taxon>Pucciniomycotina</taxon>
        <taxon>Pucciniomycetes</taxon>
        <taxon>Pucciniales</taxon>
        <taxon>Pucciniaceae</taxon>
        <taxon>Puccinia</taxon>
    </lineage>
</organism>
<gene>
    <name evidence="3" type="ORF">PGT21_033400</name>
    <name evidence="2" type="ORF">PGTUg99_012681</name>
</gene>
<evidence type="ECO:0000313" key="3">
    <source>
        <dbReference type="EMBL" id="KAA1094950.1"/>
    </source>
</evidence>
<evidence type="ECO:0000313" key="5">
    <source>
        <dbReference type="Proteomes" id="UP000325313"/>
    </source>
</evidence>
<evidence type="ECO:0000313" key="4">
    <source>
        <dbReference type="Proteomes" id="UP000324748"/>
    </source>
</evidence>
<dbReference type="EMBL" id="VDEP01000511">
    <property type="protein sequence ID" value="KAA1065253.1"/>
    <property type="molecule type" value="Genomic_DNA"/>
</dbReference>
<evidence type="ECO:0000313" key="2">
    <source>
        <dbReference type="EMBL" id="KAA1065253.1"/>
    </source>
</evidence>
<evidence type="ECO:0000256" key="1">
    <source>
        <dbReference type="SAM" id="MobiDB-lite"/>
    </source>
</evidence>
<comment type="caution">
    <text evidence="3">The sequence shown here is derived from an EMBL/GenBank/DDBJ whole genome shotgun (WGS) entry which is preliminary data.</text>
</comment>
<dbReference type="AlphaFoldDB" id="A0A5B0P398"/>
<accession>A0A5B0P398</accession>
<feature type="region of interest" description="Disordered" evidence="1">
    <location>
        <begin position="1"/>
        <end position="29"/>
    </location>
</feature>
<sequence length="65" mass="7109">MTALAGTGSQTANSEYLAGPRRSNPFLHRRMKNQQMPCREGDRDRNGPTEDVWRGCAAELNGACG</sequence>
<dbReference type="Proteomes" id="UP000324748">
    <property type="component" value="Unassembled WGS sequence"/>
</dbReference>
<dbReference type="Proteomes" id="UP000325313">
    <property type="component" value="Unassembled WGS sequence"/>
</dbReference>